<accession>A0A2W5N3A1</accession>
<evidence type="ECO:0000313" key="2">
    <source>
        <dbReference type="EMBL" id="PZQ45285.1"/>
    </source>
</evidence>
<dbReference type="EMBL" id="QFQB01000055">
    <property type="protein sequence ID" value="PZQ45285.1"/>
    <property type="molecule type" value="Genomic_DNA"/>
</dbReference>
<feature type="signal peptide" evidence="1">
    <location>
        <begin position="1"/>
        <end position="19"/>
    </location>
</feature>
<organism evidence="2 3">
    <name type="scientific">Micavibrio aeruginosavorus</name>
    <dbReference type="NCBI Taxonomy" id="349221"/>
    <lineage>
        <taxon>Bacteria</taxon>
        <taxon>Pseudomonadati</taxon>
        <taxon>Bdellovibrionota</taxon>
        <taxon>Bdellovibrionia</taxon>
        <taxon>Bdellovibrionales</taxon>
        <taxon>Pseudobdellovibrionaceae</taxon>
        <taxon>Micavibrio</taxon>
    </lineage>
</organism>
<evidence type="ECO:0000313" key="3">
    <source>
        <dbReference type="Proteomes" id="UP000249417"/>
    </source>
</evidence>
<keyword evidence="1" id="KW-0732">Signal</keyword>
<evidence type="ECO:0000256" key="1">
    <source>
        <dbReference type="SAM" id="SignalP"/>
    </source>
</evidence>
<feature type="chain" id="PRO_5016119286" description="Lipoprotein" evidence="1">
    <location>
        <begin position="20"/>
        <end position="143"/>
    </location>
</feature>
<evidence type="ECO:0008006" key="4">
    <source>
        <dbReference type="Google" id="ProtNLM"/>
    </source>
</evidence>
<dbReference type="Proteomes" id="UP000249417">
    <property type="component" value="Unassembled WGS sequence"/>
</dbReference>
<reference evidence="2 3" key="1">
    <citation type="submission" date="2017-08" db="EMBL/GenBank/DDBJ databases">
        <title>Infants hospitalized years apart are colonized by the same room-sourced microbial strains.</title>
        <authorList>
            <person name="Brooks B."/>
            <person name="Olm M.R."/>
            <person name="Firek B.A."/>
            <person name="Baker R."/>
            <person name="Thomas B.C."/>
            <person name="Morowitz M.J."/>
            <person name="Banfield J.F."/>
        </authorList>
    </citation>
    <scope>NUCLEOTIDE SEQUENCE [LARGE SCALE GENOMIC DNA]</scope>
    <source>
        <strain evidence="2">S2_005_002_R2_29</strain>
    </source>
</reference>
<name>A0A2W5N3A1_9BACT</name>
<dbReference type="PROSITE" id="PS51257">
    <property type="entry name" value="PROKAR_LIPOPROTEIN"/>
    <property type="match status" value="1"/>
</dbReference>
<comment type="caution">
    <text evidence="2">The sequence shown here is derived from an EMBL/GenBank/DDBJ whole genome shotgun (WGS) entry which is preliminary data.</text>
</comment>
<proteinExistence type="predicted"/>
<gene>
    <name evidence="2" type="ORF">DI551_07850</name>
</gene>
<dbReference type="AlphaFoldDB" id="A0A2W5N3A1"/>
<protein>
    <recommendedName>
        <fullName evidence="4">Lipoprotein</fullName>
    </recommendedName>
</protein>
<sequence>MLRKTVCLFAALLALAGIAACNENTPKTADARFAAAGIDDAQMVDEFLVEFQAALAKDDRDAVARMISYPLGIFVQGKLVRDYRSLAQVKEGYDDLFTDKVKAAVQRAKPESLFANDQGVMISDGEVWLGLHAGVIKIHAVNP</sequence>